<name>A0A5C6B8W7_9BACT</name>
<reference evidence="1 2" key="1">
    <citation type="submission" date="2019-02" db="EMBL/GenBank/DDBJ databases">
        <title>Deep-cultivation of Planctomycetes and their phenomic and genomic characterization uncovers novel biology.</title>
        <authorList>
            <person name="Wiegand S."/>
            <person name="Jogler M."/>
            <person name="Boedeker C."/>
            <person name="Pinto D."/>
            <person name="Vollmers J."/>
            <person name="Rivas-Marin E."/>
            <person name="Kohn T."/>
            <person name="Peeters S.H."/>
            <person name="Heuer A."/>
            <person name="Rast P."/>
            <person name="Oberbeckmann S."/>
            <person name="Bunk B."/>
            <person name="Jeske O."/>
            <person name="Meyerdierks A."/>
            <person name="Storesund J.E."/>
            <person name="Kallscheuer N."/>
            <person name="Luecker S."/>
            <person name="Lage O.M."/>
            <person name="Pohl T."/>
            <person name="Merkel B.J."/>
            <person name="Hornburger P."/>
            <person name="Mueller R.-W."/>
            <person name="Bruemmer F."/>
            <person name="Labrenz M."/>
            <person name="Spormann A.M."/>
            <person name="Op Den Camp H."/>
            <person name="Overmann J."/>
            <person name="Amann R."/>
            <person name="Jetten M.S.M."/>
            <person name="Mascher T."/>
            <person name="Medema M.H."/>
            <person name="Devos D.P."/>
            <person name="Kaster A.-K."/>
            <person name="Ovreas L."/>
            <person name="Rohde M."/>
            <person name="Galperin M.Y."/>
            <person name="Jogler C."/>
        </authorList>
    </citation>
    <scope>NUCLEOTIDE SEQUENCE [LARGE SCALE GENOMIC DNA]</scope>
    <source>
        <strain evidence="1 2">Pla52n</strain>
    </source>
</reference>
<evidence type="ECO:0000313" key="1">
    <source>
        <dbReference type="EMBL" id="TWU07749.1"/>
    </source>
</evidence>
<dbReference type="EMBL" id="SJPN01000001">
    <property type="protein sequence ID" value="TWU07749.1"/>
    <property type="molecule type" value="Genomic_DNA"/>
</dbReference>
<protein>
    <submittedName>
        <fullName evidence="1">Uncharacterized protein</fullName>
    </submittedName>
</protein>
<dbReference type="Proteomes" id="UP000320176">
    <property type="component" value="Unassembled WGS sequence"/>
</dbReference>
<organism evidence="1 2">
    <name type="scientific">Stieleria varia</name>
    <dbReference type="NCBI Taxonomy" id="2528005"/>
    <lineage>
        <taxon>Bacteria</taxon>
        <taxon>Pseudomonadati</taxon>
        <taxon>Planctomycetota</taxon>
        <taxon>Planctomycetia</taxon>
        <taxon>Pirellulales</taxon>
        <taxon>Pirellulaceae</taxon>
        <taxon>Stieleria</taxon>
    </lineage>
</organism>
<keyword evidence="2" id="KW-1185">Reference proteome</keyword>
<accession>A0A5C6B8W7</accession>
<proteinExistence type="predicted"/>
<gene>
    <name evidence="1" type="ORF">Pla52n_03220</name>
</gene>
<evidence type="ECO:0000313" key="2">
    <source>
        <dbReference type="Proteomes" id="UP000320176"/>
    </source>
</evidence>
<comment type="caution">
    <text evidence="1">The sequence shown here is derived from an EMBL/GenBank/DDBJ whole genome shotgun (WGS) entry which is preliminary data.</text>
</comment>
<dbReference type="AlphaFoldDB" id="A0A5C6B8W7"/>
<sequence>MPLAFSCVGVDGFQGKGTQGTDAFFASLSSDTNDLFVGVDVTVLQADQFAHPQSGRVHRFQDRAVPQSRDGVTRRRQQQPADFLVRQHHWQLALPTRVP</sequence>